<evidence type="ECO:0000256" key="6">
    <source>
        <dbReference type="PROSITE-ProRule" id="PRU00339"/>
    </source>
</evidence>
<dbReference type="PROSITE" id="PS50005">
    <property type="entry name" value="TPR"/>
    <property type="match status" value="4"/>
</dbReference>
<comment type="caution">
    <text evidence="8">The sequence shown here is derived from an EMBL/GenBank/DDBJ whole genome shotgun (WGS) entry which is preliminary data.</text>
</comment>
<gene>
    <name evidence="8" type="ORF">GSM42_15715</name>
</gene>
<dbReference type="InterPro" id="IPR011990">
    <property type="entry name" value="TPR-like_helical_dom_sf"/>
</dbReference>
<dbReference type="EMBL" id="WUUL01000011">
    <property type="protein sequence ID" value="MXQ55135.1"/>
    <property type="molecule type" value="Genomic_DNA"/>
</dbReference>
<dbReference type="SMART" id="SM00530">
    <property type="entry name" value="HTH_XRE"/>
    <property type="match status" value="1"/>
</dbReference>
<comment type="subcellular location">
    <subcellularLocation>
        <location evidence="1">Cytoplasm</location>
    </subcellularLocation>
</comment>
<keyword evidence="9" id="KW-1185">Reference proteome</keyword>
<feature type="repeat" description="TPR" evidence="6">
    <location>
        <begin position="343"/>
        <end position="376"/>
    </location>
</feature>
<dbReference type="InterPro" id="IPR010982">
    <property type="entry name" value="Lambda_DNA-bd_dom_sf"/>
</dbReference>
<evidence type="ECO:0000256" key="3">
    <source>
        <dbReference type="ARBA" id="ARBA00022737"/>
    </source>
</evidence>
<dbReference type="InterPro" id="IPR019734">
    <property type="entry name" value="TPR_rpt"/>
</dbReference>
<accession>A0A6I4VYW0</accession>
<evidence type="ECO:0000256" key="2">
    <source>
        <dbReference type="ARBA" id="ARBA00022490"/>
    </source>
</evidence>
<dbReference type="Pfam" id="PF13181">
    <property type="entry name" value="TPR_8"/>
    <property type="match status" value="1"/>
</dbReference>
<sequence length="468" mass="54933">MSIPSFNKEKMGEIFRETRKKLGLRQEDVANISGLSVSTVSNIELANHRVKEENLISYANVLGIQEDIFGLLTEEEKRVQRVKHELKKIELLVSADPDEALRKLYILNENEVLENKKNIKPYAYYLWGKCYLEKKKLSQADKFLNEAVSLIEEHIQEDHELKKSNLLAACLNDLARISFFQSNFKNALKLIETALQSFYNGGERLYFQYFLLLNRCVYLEKMNSDKLNKQEKLIESLEKLQKSISEFENIENMIQHVRLSVIIQYYEMYANVWNRIGMTEKAIEFAEKGINIAWLNLEFDRLLQLWNTMGNIFLNKGKIQESKEYFQQALDVQSKIKREYLLIPTFMNLGRLYLQTSDPLLANKYLEEALQISIKNDDIIGQMDALKAIGNTYLAQDSYTKAISYFEKSYHLAVRYKLIYRKLEVIDDICTCYKKIGKREEFLTYTEKSYLIRQKIKTMEEGGIINED</sequence>
<dbReference type="GO" id="GO:0005737">
    <property type="term" value="C:cytoplasm"/>
    <property type="evidence" value="ECO:0007669"/>
    <property type="project" value="UniProtKB-SubCell"/>
</dbReference>
<dbReference type="CDD" id="cd00093">
    <property type="entry name" value="HTH_XRE"/>
    <property type="match status" value="1"/>
</dbReference>
<evidence type="ECO:0000259" key="7">
    <source>
        <dbReference type="PROSITE" id="PS50943"/>
    </source>
</evidence>
<evidence type="ECO:0000256" key="1">
    <source>
        <dbReference type="ARBA" id="ARBA00004496"/>
    </source>
</evidence>
<proteinExistence type="inferred from homology"/>
<dbReference type="Gene3D" id="1.25.40.10">
    <property type="entry name" value="Tetratricopeptide repeat domain"/>
    <property type="match status" value="2"/>
</dbReference>
<dbReference type="Pfam" id="PF01381">
    <property type="entry name" value="HTH_3"/>
    <property type="match status" value="1"/>
</dbReference>
<dbReference type="PANTHER" id="PTHR46630">
    <property type="entry name" value="TETRATRICOPEPTIDE REPEAT PROTEIN 29"/>
    <property type="match status" value="1"/>
</dbReference>
<comment type="similarity">
    <text evidence="5">Belongs to the Rap family.</text>
</comment>
<dbReference type="PROSITE" id="PS50943">
    <property type="entry name" value="HTH_CROC1"/>
    <property type="match status" value="1"/>
</dbReference>
<reference evidence="8 9" key="1">
    <citation type="submission" date="2019-12" db="EMBL/GenBank/DDBJ databases">
        <title>Whole-genome analyses of novel actinobacteria.</title>
        <authorList>
            <person name="Sahin N."/>
            <person name="Saygin H."/>
        </authorList>
    </citation>
    <scope>NUCLEOTIDE SEQUENCE [LARGE SCALE GENOMIC DNA]</scope>
    <source>
        <strain evidence="8 9">KC615</strain>
    </source>
</reference>
<dbReference type="PANTHER" id="PTHR46630:SF1">
    <property type="entry name" value="TETRATRICOPEPTIDE REPEAT PROTEIN 29"/>
    <property type="match status" value="1"/>
</dbReference>
<feature type="domain" description="HTH cro/C1-type" evidence="7">
    <location>
        <begin position="15"/>
        <end position="69"/>
    </location>
</feature>
<dbReference type="SMART" id="SM00028">
    <property type="entry name" value="TPR"/>
    <property type="match status" value="5"/>
</dbReference>
<dbReference type="GO" id="GO:0003677">
    <property type="term" value="F:DNA binding"/>
    <property type="evidence" value="ECO:0007669"/>
    <property type="project" value="InterPro"/>
</dbReference>
<dbReference type="SUPFAM" id="SSF48452">
    <property type="entry name" value="TPR-like"/>
    <property type="match status" value="2"/>
</dbReference>
<dbReference type="RefSeq" id="WP_160802480.1">
    <property type="nucleotide sequence ID" value="NZ_WUUL01000011.1"/>
</dbReference>
<dbReference type="Gene3D" id="1.10.260.40">
    <property type="entry name" value="lambda repressor-like DNA-binding domains"/>
    <property type="match status" value="1"/>
</dbReference>
<dbReference type="SUPFAM" id="SSF47413">
    <property type="entry name" value="lambda repressor-like DNA-binding domains"/>
    <property type="match status" value="1"/>
</dbReference>
<dbReference type="InterPro" id="IPR001387">
    <property type="entry name" value="Cro/C1-type_HTH"/>
</dbReference>
<evidence type="ECO:0000313" key="8">
    <source>
        <dbReference type="EMBL" id="MXQ55135.1"/>
    </source>
</evidence>
<keyword evidence="3" id="KW-0677">Repeat</keyword>
<dbReference type="Pfam" id="PF13424">
    <property type="entry name" value="TPR_12"/>
    <property type="match status" value="1"/>
</dbReference>
<evidence type="ECO:0000313" key="9">
    <source>
        <dbReference type="Proteomes" id="UP000430692"/>
    </source>
</evidence>
<feature type="repeat" description="TPR" evidence="6">
    <location>
        <begin position="303"/>
        <end position="336"/>
    </location>
</feature>
<protein>
    <submittedName>
        <fullName evidence="8">Tetratricopeptide repeat protein</fullName>
    </submittedName>
</protein>
<keyword evidence="4 6" id="KW-0802">TPR repeat</keyword>
<evidence type="ECO:0000256" key="5">
    <source>
        <dbReference type="ARBA" id="ARBA00038253"/>
    </source>
</evidence>
<keyword evidence="2" id="KW-0963">Cytoplasm</keyword>
<feature type="repeat" description="TPR" evidence="6">
    <location>
        <begin position="121"/>
        <end position="154"/>
    </location>
</feature>
<evidence type="ECO:0000256" key="4">
    <source>
        <dbReference type="ARBA" id="ARBA00022803"/>
    </source>
</evidence>
<dbReference type="AlphaFoldDB" id="A0A6I4VYW0"/>
<organism evidence="8 9">
    <name type="scientific">Shimazuella alba</name>
    <dbReference type="NCBI Taxonomy" id="2690964"/>
    <lineage>
        <taxon>Bacteria</taxon>
        <taxon>Bacillati</taxon>
        <taxon>Bacillota</taxon>
        <taxon>Bacilli</taxon>
        <taxon>Bacillales</taxon>
        <taxon>Thermoactinomycetaceae</taxon>
        <taxon>Shimazuella</taxon>
    </lineage>
</organism>
<name>A0A6I4VYW0_9BACL</name>
<feature type="repeat" description="TPR" evidence="6">
    <location>
        <begin position="383"/>
        <end position="416"/>
    </location>
</feature>
<dbReference type="Proteomes" id="UP000430692">
    <property type="component" value="Unassembled WGS sequence"/>
</dbReference>
<dbReference type="InterPro" id="IPR051476">
    <property type="entry name" value="Bac_ResReg_Asp_Phosphatase"/>
</dbReference>